<reference evidence="1" key="1">
    <citation type="submission" date="2014-11" db="EMBL/GenBank/DDBJ databases">
        <authorList>
            <person name="Amaro Gonzalez C."/>
        </authorList>
    </citation>
    <scope>NUCLEOTIDE SEQUENCE</scope>
</reference>
<name>A0A0E9SZK4_ANGAN</name>
<dbReference type="AlphaFoldDB" id="A0A0E9SZK4"/>
<organism evidence="1">
    <name type="scientific">Anguilla anguilla</name>
    <name type="common">European freshwater eel</name>
    <name type="synonym">Muraena anguilla</name>
    <dbReference type="NCBI Taxonomy" id="7936"/>
    <lineage>
        <taxon>Eukaryota</taxon>
        <taxon>Metazoa</taxon>
        <taxon>Chordata</taxon>
        <taxon>Craniata</taxon>
        <taxon>Vertebrata</taxon>
        <taxon>Euteleostomi</taxon>
        <taxon>Actinopterygii</taxon>
        <taxon>Neopterygii</taxon>
        <taxon>Teleostei</taxon>
        <taxon>Anguilliformes</taxon>
        <taxon>Anguillidae</taxon>
        <taxon>Anguilla</taxon>
    </lineage>
</organism>
<reference evidence="1" key="2">
    <citation type="journal article" date="2015" name="Fish Shellfish Immunol.">
        <title>Early steps in the European eel (Anguilla anguilla)-Vibrio vulnificus interaction in the gills: Role of the RtxA13 toxin.</title>
        <authorList>
            <person name="Callol A."/>
            <person name="Pajuelo D."/>
            <person name="Ebbesson L."/>
            <person name="Teles M."/>
            <person name="MacKenzie S."/>
            <person name="Amaro C."/>
        </authorList>
    </citation>
    <scope>NUCLEOTIDE SEQUENCE</scope>
</reference>
<proteinExistence type="predicted"/>
<sequence length="41" mass="4552">MAQNCPTDYLCQRLALPESTGSTQLPIPHCSTECPMPQYLI</sequence>
<dbReference type="EMBL" id="GBXM01061870">
    <property type="protein sequence ID" value="JAH46707.1"/>
    <property type="molecule type" value="Transcribed_RNA"/>
</dbReference>
<protein>
    <submittedName>
        <fullName evidence="1">Uncharacterized protein</fullName>
    </submittedName>
</protein>
<evidence type="ECO:0000313" key="1">
    <source>
        <dbReference type="EMBL" id="JAH46707.1"/>
    </source>
</evidence>
<accession>A0A0E9SZK4</accession>